<comment type="caution">
    <text evidence="2">The sequence shown here is derived from an EMBL/GenBank/DDBJ whole genome shotgun (WGS) entry which is preliminary data.</text>
</comment>
<feature type="region of interest" description="Disordered" evidence="1">
    <location>
        <begin position="1"/>
        <end position="21"/>
    </location>
</feature>
<keyword evidence="3" id="KW-1185">Reference proteome</keyword>
<dbReference type="AlphaFoldDB" id="A0A5B7DSB0"/>
<proteinExistence type="predicted"/>
<dbReference type="EMBL" id="VSRR010001294">
    <property type="protein sequence ID" value="MPC24155.1"/>
    <property type="molecule type" value="Genomic_DNA"/>
</dbReference>
<accession>A0A5B7DSB0</accession>
<organism evidence="2 3">
    <name type="scientific">Portunus trituberculatus</name>
    <name type="common">Swimming crab</name>
    <name type="synonym">Neptunus trituberculatus</name>
    <dbReference type="NCBI Taxonomy" id="210409"/>
    <lineage>
        <taxon>Eukaryota</taxon>
        <taxon>Metazoa</taxon>
        <taxon>Ecdysozoa</taxon>
        <taxon>Arthropoda</taxon>
        <taxon>Crustacea</taxon>
        <taxon>Multicrustacea</taxon>
        <taxon>Malacostraca</taxon>
        <taxon>Eumalacostraca</taxon>
        <taxon>Eucarida</taxon>
        <taxon>Decapoda</taxon>
        <taxon>Pleocyemata</taxon>
        <taxon>Brachyura</taxon>
        <taxon>Eubrachyura</taxon>
        <taxon>Portunoidea</taxon>
        <taxon>Portunidae</taxon>
        <taxon>Portuninae</taxon>
        <taxon>Portunus</taxon>
    </lineage>
</organism>
<gene>
    <name evidence="2" type="ORF">E2C01_017231</name>
</gene>
<dbReference type="Proteomes" id="UP000324222">
    <property type="component" value="Unassembled WGS sequence"/>
</dbReference>
<feature type="compositionally biased region" description="Polar residues" evidence="1">
    <location>
        <begin position="9"/>
        <end position="21"/>
    </location>
</feature>
<evidence type="ECO:0000313" key="2">
    <source>
        <dbReference type="EMBL" id="MPC24155.1"/>
    </source>
</evidence>
<reference evidence="2 3" key="1">
    <citation type="submission" date="2019-05" db="EMBL/GenBank/DDBJ databases">
        <title>Another draft genome of Portunus trituberculatus and its Hox gene families provides insights of decapod evolution.</title>
        <authorList>
            <person name="Jeong J.-H."/>
            <person name="Song I."/>
            <person name="Kim S."/>
            <person name="Choi T."/>
            <person name="Kim D."/>
            <person name="Ryu S."/>
            <person name="Kim W."/>
        </authorList>
    </citation>
    <scope>NUCLEOTIDE SEQUENCE [LARGE SCALE GENOMIC DNA]</scope>
    <source>
        <tissue evidence="2">Muscle</tissue>
    </source>
</reference>
<evidence type="ECO:0000256" key="1">
    <source>
        <dbReference type="SAM" id="MobiDB-lite"/>
    </source>
</evidence>
<protein>
    <submittedName>
        <fullName evidence="2">Uncharacterized protein</fullName>
    </submittedName>
</protein>
<sequence length="91" mass="10345">MVRLYATATPKNESSSQNYSPVTRRQTWGLVAWPKRAHRLEHSRCRCPLHDSVSRNEVHMLEDLTAGLGADGREPLHLQNKAVLSVYSSKF</sequence>
<evidence type="ECO:0000313" key="3">
    <source>
        <dbReference type="Proteomes" id="UP000324222"/>
    </source>
</evidence>
<name>A0A5B7DSB0_PORTR</name>